<accession>A0A103Y4X8</accession>
<comment type="caution">
    <text evidence="2">The sequence shown here is derived from an EMBL/GenBank/DDBJ whole genome shotgun (WGS) entry which is preliminary data.</text>
</comment>
<protein>
    <submittedName>
        <fullName evidence="2">Uncharacterized protein</fullName>
    </submittedName>
</protein>
<dbReference type="Gramene" id="KVI02594">
    <property type="protein sequence ID" value="KVI02594"/>
    <property type="gene ID" value="Ccrd_019088"/>
</dbReference>
<sequence>MNIKRGESVVSLPLEVDVWKLEFIFTLKLVGDLKTQRSKGEKERNPIYQTETAEPSYLSSSIYYGGQEVYPPTSHNTCSQRTVSPTSPLTERTTNRLELTILRKVEAVKILMEAVLQGEIGGKDLSTIENLASISAISTVE</sequence>
<keyword evidence="3" id="KW-1185">Reference proteome</keyword>
<feature type="compositionally biased region" description="Polar residues" evidence="1">
    <location>
        <begin position="73"/>
        <end position="88"/>
    </location>
</feature>
<dbReference type="AlphaFoldDB" id="A0A103Y4X8"/>
<dbReference type="Proteomes" id="UP000243975">
    <property type="component" value="Unassembled WGS sequence"/>
</dbReference>
<evidence type="ECO:0000313" key="3">
    <source>
        <dbReference type="Proteomes" id="UP000243975"/>
    </source>
</evidence>
<evidence type="ECO:0000256" key="1">
    <source>
        <dbReference type="SAM" id="MobiDB-lite"/>
    </source>
</evidence>
<feature type="region of interest" description="Disordered" evidence="1">
    <location>
        <begin position="72"/>
        <end position="91"/>
    </location>
</feature>
<dbReference type="EMBL" id="LEKV01002649">
    <property type="protein sequence ID" value="KVI02594.1"/>
    <property type="molecule type" value="Genomic_DNA"/>
</dbReference>
<dbReference type="PANTHER" id="PTHR33738:SF21">
    <property type="entry name" value="TPRXL"/>
    <property type="match status" value="1"/>
</dbReference>
<dbReference type="PANTHER" id="PTHR33738">
    <property type="entry name" value="EMB|CAB82975.1"/>
    <property type="match status" value="1"/>
</dbReference>
<gene>
    <name evidence="2" type="ORF">Ccrd_019088</name>
</gene>
<proteinExistence type="predicted"/>
<organism evidence="2 3">
    <name type="scientific">Cynara cardunculus var. scolymus</name>
    <name type="common">Globe artichoke</name>
    <name type="synonym">Cynara scolymus</name>
    <dbReference type="NCBI Taxonomy" id="59895"/>
    <lineage>
        <taxon>Eukaryota</taxon>
        <taxon>Viridiplantae</taxon>
        <taxon>Streptophyta</taxon>
        <taxon>Embryophyta</taxon>
        <taxon>Tracheophyta</taxon>
        <taxon>Spermatophyta</taxon>
        <taxon>Magnoliopsida</taxon>
        <taxon>eudicotyledons</taxon>
        <taxon>Gunneridae</taxon>
        <taxon>Pentapetalae</taxon>
        <taxon>asterids</taxon>
        <taxon>campanulids</taxon>
        <taxon>Asterales</taxon>
        <taxon>Asteraceae</taxon>
        <taxon>Carduoideae</taxon>
        <taxon>Cardueae</taxon>
        <taxon>Carduinae</taxon>
        <taxon>Cynara</taxon>
    </lineage>
</organism>
<name>A0A103Y4X8_CYNCS</name>
<reference evidence="2 3" key="1">
    <citation type="journal article" date="2016" name="Sci. Rep.">
        <title>The genome sequence of the outbreeding globe artichoke constructed de novo incorporating a phase-aware low-pass sequencing strategy of F1 progeny.</title>
        <authorList>
            <person name="Scaglione D."/>
            <person name="Reyes-Chin-Wo S."/>
            <person name="Acquadro A."/>
            <person name="Froenicke L."/>
            <person name="Portis E."/>
            <person name="Beitel C."/>
            <person name="Tirone M."/>
            <person name="Mauro R."/>
            <person name="Lo Monaco A."/>
            <person name="Mauromicale G."/>
            <person name="Faccioli P."/>
            <person name="Cattivelli L."/>
            <person name="Rieseberg L."/>
            <person name="Michelmore R."/>
            <person name="Lanteri S."/>
        </authorList>
    </citation>
    <scope>NUCLEOTIDE SEQUENCE [LARGE SCALE GENOMIC DNA]</scope>
    <source>
        <strain evidence="2">2C</strain>
    </source>
</reference>
<evidence type="ECO:0000313" key="2">
    <source>
        <dbReference type="EMBL" id="KVI02594.1"/>
    </source>
</evidence>